<reference evidence="1 2" key="1">
    <citation type="journal article" date="2021" name="Nat. Plants">
        <title>The Taxus genome provides insights into paclitaxel biosynthesis.</title>
        <authorList>
            <person name="Xiong X."/>
            <person name="Gou J."/>
            <person name="Liao Q."/>
            <person name="Li Y."/>
            <person name="Zhou Q."/>
            <person name="Bi G."/>
            <person name="Li C."/>
            <person name="Du R."/>
            <person name="Wang X."/>
            <person name="Sun T."/>
            <person name="Guo L."/>
            <person name="Liang H."/>
            <person name="Lu P."/>
            <person name="Wu Y."/>
            <person name="Zhang Z."/>
            <person name="Ro D.K."/>
            <person name="Shang Y."/>
            <person name="Huang S."/>
            <person name="Yan J."/>
        </authorList>
    </citation>
    <scope>NUCLEOTIDE SEQUENCE [LARGE SCALE GENOMIC DNA]</scope>
    <source>
        <strain evidence="1">Ta-2019</strain>
    </source>
</reference>
<name>A0AA38C883_TAXCH</name>
<dbReference type="EMBL" id="JAHRHJ020000011">
    <property type="protein sequence ID" value="KAH9295650.1"/>
    <property type="molecule type" value="Genomic_DNA"/>
</dbReference>
<feature type="non-terminal residue" evidence="1">
    <location>
        <position position="1"/>
    </location>
</feature>
<protein>
    <submittedName>
        <fullName evidence="1">Uncharacterized protein</fullName>
    </submittedName>
</protein>
<accession>A0AA38C883</accession>
<gene>
    <name evidence="1" type="ORF">KI387_039238</name>
</gene>
<organism evidence="1 2">
    <name type="scientific">Taxus chinensis</name>
    <name type="common">Chinese yew</name>
    <name type="synonym">Taxus wallichiana var. chinensis</name>
    <dbReference type="NCBI Taxonomy" id="29808"/>
    <lineage>
        <taxon>Eukaryota</taxon>
        <taxon>Viridiplantae</taxon>
        <taxon>Streptophyta</taxon>
        <taxon>Embryophyta</taxon>
        <taxon>Tracheophyta</taxon>
        <taxon>Spermatophyta</taxon>
        <taxon>Pinopsida</taxon>
        <taxon>Pinidae</taxon>
        <taxon>Conifers II</taxon>
        <taxon>Cupressales</taxon>
        <taxon>Taxaceae</taxon>
        <taxon>Taxus</taxon>
    </lineage>
</organism>
<sequence length="59" mass="6850">GIKCGVSIEMRDSACVALLWLLDLTRLCKREAFEAAFRMFVEDEEVPNRLVESRMWSNN</sequence>
<keyword evidence="2" id="KW-1185">Reference proteome</keyword>
<feature type="non-terminal residue" evidence="1">
    <location>
        <position position="59"/>
    </location>
</feature>
<proteinExistence type="predicted"/>
<dbReference type="AlphaFoldDB" id="A0AA38C883"/>
<evidence type="ECO:0000313" key="1">
    <source>
        <dbReference type="EMBL" id="KAH9295650.1"/>
    </source>
</evidence>
<evidence type="ECO:0000313" key="2">
    <source>
        <dbReference type="Proteomes" id="UP000824469"/>
    </source>
</evidence>
<comment type="caution">
    <text evidence="1">The sequence shown here is derived from an EMBL/GenBank/DDBJ whole genome shotgun (WGS) entry which is preliminary data.</text>
</comment>
<dbReference type="Proteomes" id="UP000824469">
    <property type="component" value="Unassembled WGS sequence"/>
</dbReference>